<dbReference type="SMART" id="SM00530">
    <property type="entry name" value="HTH_XRE"/>
    <property type="match status" value="1"/>
</dbReference>
<feature type="domain" description="HTH cro/C1-type" evidence="1">
    <location>
        <begin position="16"/>
        <end position="56"/>
    </location>
</feature>
<dbReference type="Gene3D" id="1.10.260.40">
    <property type="entry name" value="lambda repressor-like DNA-binding domains"/>
    <property type="match status" value="1"/>
</dbReference>
<dbReference type="CDD" id="cd00093">
    <property type="entry name" value="HTH_XRE"/>
    <property type="match status" value="1"/>
</dbReference>
<sequence>MTSSVHQAREALGHRLRDIRKDAGLTGRGLATLAGWHSSKVSKIEYGKQAPTEDDIRAWCHHAGADEQIPDLIATARHIEAMYVEWRRTLGTGTKRRQRASRTLEAKTRLMRWYEPKLIPGLLHTAEYAEAVMRRVIDFYDIPDDLDAGVAERMERQQVLYRGDRRFHFIIAHQALLTTVGNTDVMIGQLDRLLAVTSMPRVSFGIIPTRAQYLVPTNQFIMYDSRLVQVETISAELSITQPREIALYVKAFDELVKQSVKGAAARALVVDAFNQLRDERTTMRPSDSTEDSS</sequence>
<dbReference type="EMBL" id="NMUL01000038">
    <property type="protein sequence ID" value="OXM63117.1"/>
    <property type="molecule type" value="Genomic_DNA"/>
</dbReference>
<dbReference type="InterPro" id="IPR010982">
    <property type="entry name" value="Lambda_DNA-bd_dom_sf"/>
</dbReference>
<dbReference type="PROSITE" id="PS50943">
    <property type="entry name" value="HTH_CROC1"/>
    <property type="match status" value="1"/>
</dbReference>
<reference evidence="3" key="1">
    <citation type="submission" date="2017-07" db="EMBL/GenBank/DDBJ databases">
        <title>Comparative genome mining reveals phylogenetic distribution patterns of secondary metabolites in Amycolatopsis.</title>
        <authorList>
            <person name="Adamek M."/>
            <person name="Alanjary M."/>
            <person name="Sales-Ortells H."/>
            <person name="Goodfellow M."/>
            <person name="Bull A.T."/>
            <person name="Kalinowski J."/>
            <person name="Ziemert N."/>
        </authorList>
    </citation>
    <scope>NUCLEOTIDE SEQUENCE [LARGE SCALE GENOMIC DNA]</scope>
    <source>
        <strain evidence="3">H5</strain>
    </source>
</reference>
<accession>A0A229SVG0</accession>
<dbReference type="InterPro" id="IPR043917">
    <property type="entry name" value="DUF5753"/>
</dbReference>
<dbReference type="Proteomes" id="UP000215199">
    <property type="component" value="Unassembled WGS sequence"/>
</dbReference>
<evidence type="ECO:0000313" key="3">
    <source>
        <dbReference type="Proteomes" id="UP000215199"/>
    </source>
</evidence>
<dbReference type="SUPFAM" id="SSF47413">
    <property type="entry name" value="lambda repressor-like DNA-binding domains"/>
    <property type="match status" value="1"/>
</dbReference>
<keyword evidence="2" id="KW-0238">DNA-binding</keyword>
<comment type="caution">
    <text evidence="2">The sequence shown here is derived from an EMBL/GenBank/DDBJ whole genome shotgun (WGS) entry which is preliminary data.</text>
</comment>
<dbReference type="OrthoDB" id="4966777at2"/>
<dbReference type="GO" id="GO:0003677">
    <property type="term" value="F:DNA binding"/>
    <property type="evidence" value="ECO:0007669"/>
    <property type="project" value="UniProtKB-KW"/>
</dbReference>
<dbReference type="InterPro" id="IPR001387">
    <property type="entry name" value="Cro/C1-type_HTH"/>
</dbReference>
<dbReference type="Pfam" id="PF19054">
    <property type="entry name" value="DUF5753"/>
    <property type="match status" value="1"/>
</dbReference>
<evidence type="ECO:0000259" key="1">
    <source>
        <dbReference type="PROSITE" id="PS50943"/>
    </source>
</evidence>
<keyword evidence="3" id="KW-1185">Reference proteome</keyword>
<dbReference type="Pfam" id="PF13560">
    <property type="entry name" value="HTH_31"/>
    <property type="match status" value="1"/>
</dbReference>
<evidence type="ECO:0000313" key="2">
    <source>
        <dbReference type="EMBL" id="OXM63117.1"/>
    </source>
</evidence>
<organism evidence="2 3">
    <name type="scientific">Amycolatopsis vastitatis</name>
    <dbReference type="NCBI Taxonomy" id="1905142"/>
    <lineage>
        <taxon>Bacteria</taxon>
        <taxon>Bacillati</taxon>
        <taxon>Actinomycetota</taxon>
        <taxon>Actinomycetes</taxon>
        <taxon>Pseudonocardiales</taxon>
        <taxon>Pseudonocardiaceae</taxon>
        <taxon>Amycolatopsis</taxon>
    </lineage>
</organism>
<name>A0A229SVG0_9PSEU</name>
<gene>
    <name evidence="2" type="ORF">CF165_32690</name>
</gene>
<protein>
    <submittedName>
        <fullName evidence="2">DNA-binding protein</fullName>
    </submittedName>
</protein>
<dbReference type="AlphaFoldDB" id="A0A229SVG0"/>
<dbReference type="RefSeq" id="WP_093951425.1">
    <property type="nucleotide sequence ID" value="NZ_NMUL01000038.1"/>
</dbReference>
<proteinExistence type="predicted"/>